<dbReference type="InterPro" id="IPR045155">
    <property type="entry name" value="Beta-lactam_cat"/>
</dbReference>
<comment type="caution">
    <text evidence="9">The sequence shown here is derived from an EMBL/GenBank/DDBJ whole genome shotgun (WGS) entry which is preliminary data.</text>
</comment>
<comment type="catalytic activity">
    <reaction evidence="1 6">
        <text>a beta-lactam + H2O = a substituted beta-amino acid</text>
        <dbReference type="Rhea" id="RHEA:20401"/>
        <dbReference type="ChEBI" id="CHEBI:15377"/>
        <dbReference type="ChEBI" id="CHEBI:35627"/>
        <dbReference type="ChEBI" id="CHEBI:140347"/>
        <dbReference type="EC" id="3.5.2.6"/>
    </reaction>
</comment>
<dbReference type="InterPro" id="IPR012338">
    <property type="entry name" value="Beta-lactam/transpept-like"/>
</dbReference>
<dbReference type="Pfam" id="PF13354">
    <property type="entry name" value="Beta-lactamase2"/>
    <property type="match status" value="1"/>
</dbReference>
<keyword evidence="4 6" id="KW-0378">Hydrolase</keyword>
<reference evidence="9 10" key="1">
    <citation type="submission" date="2022-06" db="EMBL/GenBank/DDBJ databases">
        <title>Dyella sp. Sa strain:Sa Genome sequencing.</title>
        <authorList>
            <person name="Park S."/>
        </authorList>
    </citation>
    <scope>NUCLEOTIDE SEQUENCE [LARGE SCALE GENOMIC DNA]</scope>
    <source>
        <strain evidence="9 10">Sa</strain>
    </source>
</reference>
<dbReference type="GO" id="GO:0008800">
    <property type="term" value="F:beta-lactamase activity"/>
    <property type="evidence" value="ECO:0007669"/>
    <property type="project" value="UniProtKB-EC"/>
</dbReference>
<evidence type="ECO:0000256" key="3">
    <source>
        <dbReference type="ARBA" id="ARBA00012865"/>
    </source>
</evidence>
<dbReference type="PANTHER" id="PTHR35333">
    <property type="entry name" value="BETA-LACTAMASE"/>
    <property type="match status" value="1"/>
</dbReference>
<protein>
    <recommendedName>
        <fullName evidence="3 6">Beta-lactamase</fullName>
        <ecNumber evidence="3 6">3.5.2.6</ecNumber>
    </recommendedName>
</protein>
<accession>A0ABT1F6S5</accession>
<dbReference type="PROSITE" id="PS00146">
    <property type="entry name" value="BETA_LACTAMASE_A"/>
    <property type="match status" value="1"/>
</dbReference>
<comment type="similarity">
    <text evidence="2 6">Belongs to the class-A beta-lactamase family.</text>
</comment>
<evidence type="ECO:0000256" key="4">
    <source>
        <dbReference type="ARBA" id="ARBA00022801"/>
    </source>
</evidence>
<dbReference type="InterPro" id="IPR000871">
    <property type="entry name" value="Beta-lactam_class-A"/>
</dbReference>
<keyword evidence="5 6" id="KW-0046">Antibiotic resistance</keyword>
<name>A0ABT1F6S5_9GAMM</name>
<dbReference type="Gene3D" id="3.40.710.10">
    <property type="entry name" value="DD-peptidase/beta-lactamase superfamily"/>
    <property type="match status" value="1"/>
</dbReference>
<sequence>MRRRELIKAGLLGVAAWPLLPLSSAVAADAPDAFAALEKSHGGRLGVAVLDTGSGKRLLHRADERFLLCSTGKLLAVAAVLARVDRGEERLDRRIVFRREDVLEWAPVTRSHAGPPGMTIEELCQAAMIVSDNTAMNLLLASLGGPARLTGFVHGLGDPLTRFDRSEPSLNLPGPQGFEDTTTPLAMLGDMRRVLLGDVLSPASRERLLDWLRHNTTGTAQLRAGLPAGWGAGDKTGASQTQNNDVAIVWPPGRAPLLIAVYYEGPQQTAEARKAVLAQVGALAAGV</sequence>
<dbReference type="Proteomes" id="UP001204615">
    <property type="component" value="Unassembled WGS sequence"/>
</dbReference>
<dbReference type="RefSeq" id="WP_253564819.1">
    <property type="nucleotide sequence ID" value="NZ_JAMZEK010000001.1"/>
</dbReference>
<dbReference type="SUPFAM" id="SSF56601">
    <property type="entry name" value="beta-lactamase/transpeptidase-like"/>
    <property type="match status" value="1"/>
</dbReference>
<feature type="domain" description="Beta-lactamase class A catalytic" evidence="8">
    <location>
        <begin position="46"/>
        <end position="262"/>
    </location>
</feature>
<organism evidence="9 10">
    <name type="scientific">Dyella lutea</name>
    <dbReference type="NCBI Taxonomy" id="2950441"/>
    <lineage>
        <taxon>Bacteria</taxon>
        <taxon>Pseudomonadati</taxon>
        <taxon>Pseudomonadota</taxon>
        <taxon>Gammaproteobacteria</taxon>
        <taxon>Lysobacterales</taxon>
        <taxon>Rhodanobacteraceae</taxon>
        <taxon>Dyella</taxon>
    </lineage>
</organism>
<evidence type="ECO:0000256" key="2">
    <source>
        <dbReference type="ARBA" id="ARBA00009009"/>
    </source>
</evidence>
<dbReference type="NCBIfam" id="NF033103">
    <property type="entry name" value="bla_class_A"/>
    <property type="match status" value="1"/>
</dbReference>
<evidence type="ECO:0000256" key="5">
    <source>
        <dbReference type="ARBA" id="ARBA00023251"/>
    </source>
</evidence>
<dbReference type="PANTHER" id="PTHR35333:SF3">
    <property type="entry name" value="BETA-LACTAMASE-TYPE TRANSPEPTIDASE FOLD CONTAINING PROTEIN"/>
    <property type="match status" value="1"/>
</dbReference>
<evidence type="ECO:0000256" key="6">
    <source>
        <dbReference type="RuleBase" id="RU361140"/>
    </source>
</evidence>
<dbReference type="EC" id="3.5.2.6" evidence="3 6"/>
<keyword evidence="10" id="KW-1185">Reference proteome</keyword>
<evidence type="ECO:0000256" key="1">
    <source>
        <dbReference type="ARBA" id="ARBA00001526"/>
    </source>
</evidence>
<feature type="chain" id="PRO_5045091595" description="Beta-lactamase" evidence="7">
    <location>
        <begin position="28"/>
        <end position="287"/>
    </location>
</feature>
<evidence type="ECO:0000259" key="8">
    <source>
        <dbReference type="Pfam" id="PF13354"/>
    </source>
</evidence>
<feature type="signal peptide" evidence="7">
    <location>
        <begin position="1"/>
        <end position="27"/>
    </location>
</feature>
<keyword evidence="7" id="KW-0732">Signal</keyword>
<dbReference type="EMBL" id="JAMZEK010000001">
    <property type="protein sequence ID" value="MCP1373057.1"/>
    <property type="molecule type" value="Genomic_DNA"/>
</dbReference>
<evidence type="ECO:0000256" key="7">
    <source>
        <dbReference type="SAM" id="SignalP"/>
    </source>
</evidence>
<gene>
    <name evidence="9" type="primary">bla</name>
    <name evidence="9" type="ORF">NC595_03180</name>
</gene>
<evidence type="ECO:0000313" key="9">
    <source>
        <dbReference type="EMBL" id="MCP1373057.1"/>
    </source>
</evidence>
<dbReference type="InterPro" id="IPR023650">
    <property type="entry name" value="Beta-lactam_class-A_AS"/>
</dbReference>
<proteinExistence type="inferred from homology"/>
<dbReference type="PRINTS" id="PR00118">
    <property type="entry name" value="BLACTAMASEA"/>
</dbReference>
<evidence type="ECO:0000313" key="10">
    <source>
        <dbReference type="Proteomes" id="UP001204615"/>
    </source>
</evidence>